<dbReference type="InterPro" id="IPR001597">
    <property type="entry name" value="ArAA_b-elim_lyase/Thr_aldolase"/>
</dbReference>
<evidence type="ECO:0000313" key="8">
    <source>
        <dbReference type="Proteomes" id="UP000809621"/>
    </source>
</evidence>
<dbReference type="InterPro" id="IPR015424">
    <property type="entry name" value="PyrdxlP-dep_Trfase"/>
</dbReference>
<comment type="caution">
    <text evidence="7">The sequence shown here is derived from an EMBL/GenBank/DDBJ whole genome shotgun (WGS) entry which is preliminary data.</text>
</comment>
<accession>A0ABS2HH73</accession>
<comment type="cofactor">
    <cofactor evidence="1">
        <name>pyridoxal 5'-phosphate</name>
        <dbReference type="ChEBI" id="CHEBI:597326"/>
    </cofactor>
</comment>
<keyword evidence="7" id="KW-0808">Transferase</keyword>
<dbReference type="SUPFAM" id="SSF53383">
    <property type="entry name" value="PLP-dependent transferases"/>
    <property type="match status" value="1"/>
</dbReference>
<dbReference type="Pfam" id="PF01212">
    <property type="entry name" value="Beta_elim_lyase"/>
    <property type="match status" value="1"/>
</dbReference>
<feature type="region of interest" description="Disordered" evidence="5">
    <location>
        <begin position="1"/>
        <end position="20"/>
    </location>
</feature>
<evidence type="ECO:0000256" key="1">
    <source>
        <dbReference type="ARBA" id="ARBA00001933"/>
    </source>
</evidence>
<dbReference type="InterPro" id="IPR015422">
    <property type="entry name" value="PyrdxlP-dep_Trfase_small"/>
</dbReference>
<dbReference type="PANTHER" id="PTHR48097">
    <property type="entry name" value="L-THREONINE ALDOLASE-RELATED"/>
    <property type="match status" value="1"/>
</dbReference>
<evidence type="ECO:0000256" key="4">
    <source>
        <dbReference type="ARBA" id="ARBA00022898"/>
    </source>
</evidence>
<sequence length="354" mass="40061">MSQQLKNQCSIHIPGNAEPTPAEHFEQMAAWCEKHQVDHDVYGDGATLQQFESKIATLLGYEAAMFVVSGTMTQPTLLEMVTQQSGKSNVVMHSSSHILLHENQGFQLQNRFNVLPVGHRFSPWTTNDLAQIVDPIAAVLYELPMREIGGQLPVWEELQEIKAHCRRNNIHMHMDGARLWECSAFYDKSYKEICSGFNTTYVSLYKGIGGMGGSMLCGSQSMINAAKVWMQRVGGNLYHRTPYVVSAMMQFDQRIDAMPDLFKRTQELYQLLNHYPTLQPVPVKPNANMLHLYLPHSYESAVNIRDTLAKEHGVWIGNPQRTDNPMQSKIEWYVGDNLLAIPNAKIEKVLLALS</sequence>
<evidence type="ECO:0000259" key="6">
    <source>
        <dbReference type="Pfam" id="PF01212"/>
    </source>
</evidence>
<evidence type="ECO:0000256" key="2">
    <source>
        <dbReference type="ARBA" id="ARBA00006966"/>
    </source>
</evidence>
<feature type="compositionally biased region" description="Polar residues" evidence="5">
    <location>
        <begin position="1"/>
        <end position="10"/>
    </location>
</feature>
<evidence type="ECO:0000256" key="3">
    <source>
        <dbReference type="ARBA" id="ARBA00011881"/>
    </source>
</evidence>
<keyword evidence="7" id="KW-0032">Aminotransferase</keyword>
<keyword evidence="8" id="KW-1185">Reference proteome</keyword>
<dbReference type="Gene3D" id="3.40.640.10">
    <property type="entry name" value="Type I PLP-dependent aspartate aminotransferase-like (Major domain)"/>
    <property type="match status" value="1"/>
</dbReference>
<name>A0ABS2HH73_9VIBR</name>
<comment type="similarity">
    <text evidence="2">Belongs to the threonine aldolase family.</text>
</comment>
<dbReference type="InterPro" id="IPR015421">
    <property type="entry name" value="PyrdxlP-dep_Trfase_major"/>
</dbReference>
<feature type="domain" description="Aromatic amino acid beta-eliminating lyase/threonine aldolase" evidence="6">
    <location>
        <begin position="27"/>
        <end position="292"/>
    </location>
</feature>
<dbReference type="Proteomes" id="UP000809621">
    <property type="component" value="Unassembled WGS sequence"/>
</dbReference>
<comment type="subunit">
    <text evidence="3">Homotetramer.</text>
</comment>
<reference evidence="7 8" key="1">
    <citation type="submission" date="2021-02" db="EMBL/GenBank/DDBJ databases">
        <authorList>
            <person name="Park J.-S."/>
        </authorList>
    </citation>
    <scope>NUCLEOTIDE SEQUENCE [LARGE SCALE GENOMIC DNA]</scope>
    <source>
        <strain evidence="7 8">188UL20-2</strain>
    </source>
</reference>
<dbReference type="EMBL" id="JAFEUM010000002">
    <property type="protein sequence ID" value="MBM7036021.1"/>
    <property type="molecule type" value="Genomic_DNA"/>
</dbReference>
<gene>
    <name evidence="7" type="ORF">JQC93_06320</name>
</gene>
<keyword evidence="4" id="KW-0663">Pyridoxal phosphate</keyword>
<dbReference type="GO" id="GO:0008483">
    <property type="term" value="F:transaminase activity"/>
    <property type="evidence" value="ECO:0007669"/>
    <property type="project" value="UniProtKB-KW"/>
</dbReference>
<evidence type="ECO:0000256" key="5">
    <source>
        <dbReference type="SAM" id="MobiDB-lite"/>
    </source>
</evidence>
<dbReference type="PANTHER" id="PTHR48097:SF9">
    <property type="entry name" value="L-THREONINE ALDOLASE"/>
    <property type="match status" value="1"/>
</dbReference>
<dbReference type="RefSeq" id="WP_205157631.1">
    <property type="nucleotide sequence ID" value="NZ_JAFEUM010000002.1"/>
</dbReference>
<organism evidence="7 8">
    <name type="scientific">Vibrio ulleungensis</name>
    <dbReference type="NCBI Taxonomy" id="2807619"/>
    <lineage>
        <taxon>Bacteria</taxon>
        <taxon>Pseudomonadati</taxon>
        <taxon>Pseudomonadota</taxon>
        <taxon>Gammaproteobacteria</taxon>
        <taxon>Vibrionales</taxon>
        <taxon>Vibrionaceae</taxon>
        <taxon>Vibrio</taxon>
    </lineage>
</organism>
<proteinExistence type="inferred from homology"/>
<evidence type="ECO:0000313" key="7">
    <source>
        <dbReference type="EMBL" id="MBM7036021.1"/>
    </source>
</evidence>
<dbReference type="Gene3D" id="3.90.1150.10">
    <property type="entry name" value="Aspartate Aminotransferase, domain 1"/>
    <property type="match status" value="1"/>
</dbReference>
<protein>
    <submittedName>
        <fullName evidence="7">Aminotransferase class I/II-fold pyridoxal phosphate-dependent enzyme</fullName>
    </submittedName>
</protein>